<sequence>MEPSQSLDDRKQQAIDIRPRVRVLLIDDSVVTLDEGKALSHHKTGECCSIEDLRILALVAAGKTDKEIAHQLDLAPCVITTRLRRIYKRVKITRRAEAVQVLCAG</sequence>
<dbReference type="AlphaFoldDB" id="A0A7S8FCX5"/>
<dbReference type="EMBL" id="CP047423">
    <property type="protein sequence ID" value="QPD03508.1"/>
    <property type="molecule type" value="Genomic_DNA"/>
</dbReference>
<proteinExistence type="predicted"/>
<dbReference type="Proteomes" id="UP000593737">
    <property type="component" value="Chromosome"/>
</dbReference>
<dbReference type="SUPFAM" id="SSF46894">
    <property type="entry name" value="C-terminal effector domain of the bipartite response regulators"/>
    <property type="match status" value="1"/>
</dbReference>
<gene>
    <name evidence="2" type="ORF">Nkreftii_001282</name>
</gene>
<reference evidence="2 3" key="1">
    <citation type="journal article" date="2020" name="ISME J.">
        <title>Enrichment and physiological characterization of a novel comammox Nitrospira indicates ammonium inhibition of complete nitrification.</title>
        <authorList>
            <person name="Sakoula D."/>
            <person name="Koch H."/>
            <person name="Frank J."/>
            <person name="Jetten M.S.M."/>
            <person name="van Kessel M.A.H.J."/>
            <person name="Lucker S."/>
        </authorList>
    </citation>
    <scope>NUCLEOTIDE SEQUENCE [LARGE SCALE GENOMIC DNA]</scope>
    <source>
        <strain evidence="2">Comreactor17</strain>
    </source>
</reference>
<dbReference type="Pfam" id="PF00196">
    <property type="entry name" value="GerE"/>
    <property type="match status" value="1"/>
</dbReference>
<feature type="domain" description="HTH luxR-type" evidence="1">
    <location>
        <begin position="53"/>
        <end position="102"/>
    </location>
</feature>
<protein>
    <recommendedName>
        <fullName evidence="1">HTH luxR-type domain-containing protein</fullName>
    </recommendedName>
</protein>
<dbReference type="InterPro" id="IPR036388">
    <property type="entry name" value="WH-like_DNA-bd_sf"/>
</dbReference>
<evidence type="ECO:0000259" key="1">
    <source>
        <dbReference type="SMART" id="SM00421"/>
    </source>
</evidence>
<dbReference type="KEGG" id="nkf:Nkreftii_001282"/>
<evidence type="ECO:0000313" key="2">
    <source>
        <dbReference type="EMBL" id="QPD03508.1"/>
    </source>
</evidence>
<dbReference type="InterPro" id="IPR000792">
    <property type="entry name" value="Tscrpt_reg_LuxR_C"/>
</dbReference>
<dbReference type="SMART" id="SM00421">
    <property type="entry name" value="HTH_LUXR"/>
    <property type="match status" value="1"/>
</dbReference>
<evidence type="ECO:0000313" key="3">
    <source>
        <dbReference type="Proteomes" id="UP000593737"/>
    </source>
</evidence>
<organism evidence="2 3">
    <name type="scientific">Candidatus Nitrospira kreftii</name>
    <dbReference type="NCBI Taxonomy" id="2652173"/>
    <lineage>
        <taxon>Bacteria</taxon>
        <taxon>Pseudomonadati</taxon>
        <taxon>Nitrospirota</taxon>
        <taxon>Nitrospiria</taxon>
        <taxon>Nitrospirales</taxon>
        <taxon>Nitrospiraceae</taxon>
        <taxon>Nitrospira</taxon>
    </lineage>
</organism>
<accession>A0A7S8FCX5</accession>
<dbReference type="Gene3D" id="1.10.10.10">
    <property type="entry name" value="Winged helix-like DNA-binding domain superfamily/Winged helix DNA-binding domain"/>
    <property type="match status" value="1"/>
</dbReference>
<dbReference type="InterPro" id="IPR016032">
    <property type="entry name" value="Sig_transdc_resp-reg_C-effctor"/>
</dbReference>
<dbReference type="GO" id="GO:0006355">
    <property type="term" value="P:regulation of DNA-templated transcription"/>
    <property type="evidence" value="ECO:0007669"/>
    <property type="project" value="InterPro"/>
</dbReference>
<name>A0A7S8FCX5_9BACT</name>
<dbReference type="GO" id="GO:0003677">
    <property type="term" value="F:DNA binding"/>
    <property type="evidence" value="ECO:0007669"/>
    <property type="project" value="InterPro"/>
</dbReference>